<gene>
    <name evidence="1" type="ORF">GCM10010969_22410</name>
</gene>
<protein>
    <submittedName>
        <fullName evidence="1">Bacillithiol biosynthesis deacetylase BshB2</fullName>
    </submittedName>
</protein>
<dbReference type="Pfam" id="PF02585">
    <property type="entry name" value="PIG-L"/>
    <property type="match status" value="1"/>
</dbReference>
<dbReference type="Gene3D" id="3.40.50.10320">
    <property type="entry name" value="LmbE-like"/>
    <property type="match status" value="1"/>
</dbReference>
<comment type="caution">
    <text evidence="1">The sequence shown here is derived from an EMBL/GenBank/DDBJ whole genome shotgun (WGS) entry which is preliminary data.</text>
</comment>
<dbReference type="RefSeq" id="WP_018978529.1">
    <property type="nucleotide sequence ID" value="NZ_BMLN01000005.1"/>
</dbReference>
<dbReference type="EMBL" id="BMLN01000005">
    <property type="protein sequence ID" value="GGO00790.1"/>
    <property type="molecule type" value="Genomic_DNA"/>
</dbReference>
<sequence>MERHVLIVFPHPDDESFTVSGTAAYHLHNGTPVTYACLTMGQLGRNLGNPPFANRVTLPTIRRAELEASCAAIGITDLRTLGFHDKMIEFEDRELLDGKIRELIEELNPSLILTFHPLYSVHPDHDACGAAVVRVVEAMKPKDRPKVHTVAFAKGHERALGPADVHVDIRLFLEQKVGSIKAHKSQFHTDPVFEGHSVHDPMLRERFADEKFWTYKFDSHPSKSK</sequence>
<dbReference type="InterPro" id="IPR003737">
    <property type="entry name" value="GlcNAc_PI_deacetylase-related"/>
</dbReference>
<dbReference type="PANTHER" id="PTHR12993:SF27">
    <property type="entry name" value="N-ACETYL-ALPHA-D-GLUCOSAMINYL L-MALATE DEACETYLASE 2-RELATED"/>
    <property type="match status" value="1"/>
</dbReference>
<dbReference type="PANTHER" id="PTHR12993">
    <property type="entry name" value="N-ACETYLGLUCOSAMINYL-PHOSPHATIDYLINOSITOL DE-N-ACETYLASE-RELATED"/>
    <property type="match status" value="1"/>
</dbReference>
<dbReference type="NCBIfam" id="TIGR04000">
    <property type="entry name" value="thiol_BshB2"/>
    <property type="match status" value="1"/>
</dbReference>
<dbReference type="Proteomes" id="UP000606653">
    <property type="component" value="Unassembled WGS sequence"/>
</dbReference>
<evidence type="ECO:0000313" key="1">
    <source>
        <dbReference type="EMBL" id="GGO00790.1"/>
    </source>
</evidence>
<proteinExistence type="predicted"/>
<dbReference type="InterPro" id="IPR024078">
    <property type="entry name" value="LmbE-like_dom_sf"/>
</dbReference>
<reference evidence="2" key="1">
    <citation type="journal article" date="2019" name="Int. J. Syst. Evol. Microbiol.">
        <title>The Global Catalogue of Microorganisms (GCM) 10K type strain sequencing project: providing services to taxonomists for standard genome sequencing and annotation.</title>
        <authorList>
            <consortium name="The Broad Institute Genomics Platform"/>
            <consortium name="The Broad Institute Genome Sequencing Center for Infectious Disease"/>
            <person name="Wu L."/>
            <person name="Ma J."/>
        </authorList>
    </citation>
    <scope>NUCLEOTIDE SEQUENCE [LARGE SCALE GENOMIC DNA]</scope>
    <source>
        <strain evidence="2">CGMCC 1.6964</strain>
    </source>
</reference>
<dbReference type="InterPro" id="IPR023841">
    <property type="entry name" value="BshB2"/>
</dbReference>
<keyword evidence="2" id="KW-1185">Reference proteome</keyword>
<organism evidence="1 2">
    <name type="scientific">Saccharibacillus kuerlensis</name>
    <dbReference type="NCBI Taxonomy" id="459527"/>
    <lineage>
        <taxon>Bacteria</taxon>
        <taxon>Bacillati</taxon>
        <taxon>Bacillota</taxon>
        <taxon>Bacilli</taxon>
        <taxon>Bacillales</taxon>
        <taxon>Paenibacillaceae</taxon>
        <taxon>Saccharibacillus</taxon>
    </lineage>
</organism>
<name>A0ABQ2L2Y3_9BACL</name>
<dbReference type="SUPFAM" id="SSF102588">
    <property type="entry name" value="LmbE-like"/>
    <property type="match status" value="1"/>
</dbReference>
<accession>A0ABQ2L2Y3</accession>
<evidence type="ECO:0000313" key="2">
    <source>
        <dbReference type="Proteomes" id="UP000606653"/>
    </source>
</evidence>